<dbReference type="Pfam" id="PF00550">
    <property type="entry name" value="PP-binding"/>
    <property type="match status" value="1"/>
</dbReference>
<dbReference type="Pfam" id="PF00501">
    <property type="entry name" value="AMP-binding"/>
    <property type="match status" value="1"/>
</dbReference>
<comment type="caution">
    <text evidence="8">The sequence shown here is derived from an EMBL/GenBank/DDBJ whole genome shotgun (WGS) entry which is preliminary data.</text>
</comment>
<dbReference type="CDD" id="cd02440">
    <property type="entry name" value="AdoMet_MTases"/>
    <property type="match status" value="1"/>
</dbReference>
<comment type="cofactor">
    <cofactor evidence="1">
        <name>pantetheine 4'-phosphate</name>
        <dbReference type="ChEBI" id="CHEBI:47942"/>
    </cofactor>
</comment>
<dbReference type="RefSeq" id="WP_187220598.1">
    <property type="nucleotide sequence ID" value="NZ_JABVED010000006.1"/>
</dbReference>
<dbReference type="Pfam" id="PF00668">
    <property type="entry name" value="Condensation"/>
    <property type="match status" value="1"/>
</dbReference>
<keyword evidence="2" id="KW-0596">Phosphopantetheine</keyword>
<dbReference type="InterPro" id="IPR012967">
    <property type="entry name" value="COMT_dimerisation"/>
</dbReference>
<dbReference type="EMBL" id="JABVED010000006">
    <property type="protein sequence ID" value="MBC6448102.1"/>
    <property type="molecule type" value="Genomic_DNA"/>
</dbReference>
<evidence type="ECO:0000256" key="2">
    <source>
        <dbReference type="ARBA" id="ARBA00022450"/>
    </source>
</evidence>
<evidence type="ECO:0000256" key="1">
    <source>
        <dbReference type="ARBA" id="ARBA00001957"/>
    </source>
</evidence>
<dbReference type="InterPro" id="IPR010071">
    <property type="entry name" value="AA_adenyl_dom"/>
</dbReference>
<dbReference type="SUPFAM" id="SSF47336">
    <property type="entry name" value="ACP-like"/>
    <property type="match status" value="1"/>
</dbReference>
<dbReference type="SUPFAM" id="SSF53335">
    <property type="entry name" value="S-adenosyl-L-methionine-dependent methyltransferases"/>
    <property type="match status" value="1"/>
</dbReference>
<evidence type="ECO:0000313" key="9">
    <source>
        <dbReference type="Proteomes" id="UP000734823"/>
    </source>
</evidence>
<protein>
    <submittedName>
        <fullName evidence="8">Amino acid adenylation domain-containing protein</fullName>
    </submittedName>
</protein>
<keyword evidence="3" id="KW-0597">Phosphoprotein</keyword>
<dbReference type="SUPFAM" id="SSF56801">
    <property type="entry name" value="Acetyl-CoA synthetase-like"/>
    <property type="match status" value="1"/>
</dbReference>
<dbReference type="InterPro" id="IPR001242">
    <property type="entry name" value="Condensation_dom"/>
</dbReference>
<dbReference type="SMART" id="SM00823">
    <property type="entry name" value="PKS_PP"/>
    <property type="match status" value="1"/>
</dbReference>
<dbReference type="Gene3D" id="3.40.50.980">
    <property type="match status" value="2"/>
</dbReference>
<keyword evidence="5" id="KW-0808">Transferase</keyword>
<evidence type="ECO:0000256" key="5">
    <source>
        <dbReference type="ARBA" id="ARBA00022679"/>
    </source>
</evidence>
<dbReference type="Proteomes" id="UP000734823">
    <property type="component" value="Unassembled WGS sequence"/>
</dbReference>
<dbReference type="InterPro" id="IPR016461">
    <property type="entry name" value="COMT-like"/>
</dbReference>
<dbReference type="InterPro" id="IPR009081">
    <property type="entry name" value="PP-bd_ACP"/>
</dbReference>
<dbReference type="NCBIfam" id="TIGR01733">
    <property type="entry name" value="AA-adenyl-dom"/>
    <property type="match status" value="1"/>
</dbReference>
<dbReference type="InterPro" id="IPR025110">
    <property type="entry name" value="AMP-bd_C"/>
</dbReference>
<dbReference type="PROSITE" id="PS50075">
    <property type="entry name" value="CARRIER"/>
    <property type="match status" value="1"/>
</dbReference>
<dbReference type="CDD" id="cd19531">
    <property type="entry name" value="LCL_NRPS-like"/>
    <property type="match status" value="1"/>
</dbReference>
<dbReference type="Gene3D" id="2.30.38.10">
    <property type="entry name" value="Luciferase, Domain 3"/>
    <property type="match status" value="1"/>
</dbReference>
<evidence type="ECO:0000256" key="4">
    <source>
        <dbReference type="ARBA" id="ARBA00022603"/>
    </source>
</evidence>
<dbReference type="InterPro" id="IPR036388">
    <property type="entry name" value="WH-like_DNA-bd_sf"/>
</dbReference>
<evidence type="ECO:0000313" key="8">
    <source>
        <dbReference type="EMBL" id="MBC6448102.1"/>
    </source>
</evidence>
<evidence type="ECO:0000256" key="3">
    <source>
        <dbReference type="ARBA" id="ARBA00022553"/>
    </source>
</evidence>
<dbReference type="InterPro" id="IPR023213">
    <property type="entry name" value="CAT-like_dom_sf"/>
</dbReference>
<dbReference type="InterPro" id="IPR000873">
    <property type="entry name" value="AMP-dep_synth/lig_dom"/>
</dbReference>
<dbReference type="PANTHER" id="PTHR45527:SF1">
    <property type="entry name" value="FATTY ACID SYNTHASE"/>
    <property type="match status" value="1"/>
</dbReference>
<dbReference type="Gene3D" id="3.30.559.30">
    <property type="entry name" value="Nonribosomal peptide synthetase, condensation domain"/>
    <property type="match status" value="1"/>
</dbReference>
<dbReference type="SUPFAM" id="SSF52777">
    <property type="entry name" value="CoA-dependent acyltransferases"/>
    <property type="match status" value="2"/>
</dbReference>
<dbReference type="InterPro" id="IPR020806">
    <property type="entry name" value="PKS_PP-bd"/>
</dbReference>
<dbReference type="InterPro" id="IPR001077">
    <property type="entry name" value="COMT_C"/>
</dbReference>
<dbReference type="PANTHER" id="PTHR45527">
    <property type="entry name" value="NONRIBOSOMAL PEPTIDE SYNTHETASE"/>
    <property type="match status" value="1"/>
</dbReference>
<accession>A0ABR7L717</accession>
<dbReference type="Gene3D" id="3.30.559.10">
    <property type="entry name" value="Chloramphenicol acetyltransferase-like domain"/>
    <property type="match status" value="1"/>
</dbReference>
<evidence type="ECO:0000259" key="7">
    <source>
        <dbReference type="PROSITE" id="PS50075"/>
    </source>
</evidence>
<name>A0ABR7L717_9PSEU</name>
<sequence length="1357" mass="146308">MLNLPRAEHRAFAENDAPGPHLDVLHALSYRVAGTALRLGIFEHLTDEPRAAEDLAAAIGGDPRGTRVLLDALVGFEYAVRDDSGYRAAPGAKWLGTGYRTVFSFWHRVLFDQWRDLERSIVEGKPAVDFYGWLDADPEALGEFQSMLGELADAVIPGLPLSLPTARRLLDVGGGHARYATAFCQANPDLWATVLDLPGTLDAGRAHAAALGGRVEFREGDWLTDDLGADHDVVLLFNVLHCLAPDRARDLIRRVGEAAAAGATVLILEETPEISPEAGGTGAAWVPMFSLNLFHTQGGQIHTEAQLTEWLTEAGFGDVSVAPVPAAPTFRLYSATRGARRWQPTAAQRQMLAFHELFPSSTWHNVPLYARITGPLDTHALRESLRRCVSRHDSLRTRYAPDGTAEVTEVAPVLTEVDLTGQGEAAVAALRDRELRTPFDLAQGPPMRATLARLSAEEHELILVTHHIAIDGYSLPLLQRDLLAGYGDPGSETDGPRYSEFALRHNDSAIDDEQLSFWLSELANPPDRMVLPFAASTADPGLAADLVAFAVPDEVSTAVRELARQQRSSPFMVLLSAFGVLLSRYSGATDLVIGTPVAGRDHAGTEDLVGCLVNMVPLRMRLADAATWSDVLTVVRSAALDAFDHVDVPFAHVVDQLAPVRSANIHPVFQVAFAAPPALAAPSTVDGVRFAFADGTSTESLFDIEVQVIDEGDAMRGYLKYRGALFSRAHMTGLVDHFLHLAGQLAEAPEAALADVSLLRPEQWRRAVVEWNDTHTDYPREAGLVALVEAQVDATPDAVAAVYGDETLTYRELDERANRLAHHLRDKGISAESKVGLCLEFRADWVVAALAVLKAGGAYVPLDPAYPASRLDLMCADSGVEVVLAHESLRDRVTGPVIILDGGLTGPTTRLDIAVGADNLAYVMYTSGSTGRPKGVAVTHRNIVRLVRDTDYVHFGPDDAVAQASNLSFDAATFELWGPLCAGARIVGVPKDDLLSAPALGKALRDNGITIMFLTTTLARQLAAEAPETFASLRLLLVGGEQADTTMIHRLVGIDGPRVRNIYGPTETTTFALSWPALIENAADADVVPIGRPIANSTAYVLDDHLRPVAPGLVGEIFLGGDGVARGYVGRADLTAERFVPDPFGAAGSRLYRTGDLGRYRADGLIECLGRIDRQVKIRGFRIEPGEVEDCVRETGRAKHVTVQVRQTDDGDAMLVGYVVPADPAASMADLREELRRRLPEYLVPTTLIAMEALPVNANGKLDIAALPDPLAQATAAHAEPTSETERVVRAIWREVLGNPDIGVHDDFFVLGGHSIKAGQVVTRLRAELRVPVSLRLLFDNPTVASLAAALPHPVSH</sequence>
<dbReference type="PROSITE" id="PS51683">
    <property type="entry name" value="SAM_OMT_II"/>
    <property type="match status" value="1"/>
</dbReference>
<dbReference type="Gene3D" id="1.10.1200.10">
    <property type="entry name" value="ACP-like"/>
    <property type="match status" value="1"/>
</dbReference>
<organism evidence="8 9">
    <name type="scientific">Actinokineospora xionganensis</name>
    <dbReference type="NCBI Taxonomy" id="2684470"/>
    <lineage>
        <taxon>Bacteria</taxon>
        <taxon>Bacillati</taxon>
        <taxon>Actinomycetota</taxon>
        <taxon>Actinomycetes</taxon>
        <taxon>Pseudonocardiales</taxon>
        <taxon>Pseudonocardiaceae</taxon>
        <taxon>Actinokineospora</taxon>
    </lineage>
</organism>
<evidence type="ECO:0000256" key="6">
    <source>
        <dbReference type="ARBA" id="ARBA00022691"/>
    </source>
</evidence>
<keyword evidence="6" id="KW-0949">S-adenosyl-L-methionine</keyword>
<dbReference type="Pfam" id="PF13193">
    <property type="entry name" value="AMP-binding_C"/>
    <property type="match status" value="1"/>
</dbReference>
<dbReference type="PROSITE" id="PS00455">
    <property type="entry name" value="AMP_BINDING"/>
    <property type="match status" value="1"/>
</dbReference>
<dbReference type="Pfam" id="PF08100">
    <property type="entry name" value="Dimerisation"/>
    <property type="match status" value="1"/>
</dbReference>
<keyword evidence="9" id="KW-1185">Reference proteome</keyword>
<dbReference type="Pfam" id="PF00891">
    <property type="entry name" value="Methyltransf_2"/>
    <property type="match status" value="1"/>
</dbReference>
<proteinExistence type="predicted"/>
<keyword evidence="4" id="KW-0489">Methyltransferase</keyword>
<dbReference type="SUPFAM" id="SSF46785">
    <property type="entry name" value="Winged helix' DNA-binding domain"/>
    <property type="match status" value="1"/>
</dbReference>
<dbReference type="InterPro" id="IPR029063">
    <property type="entry name" value="SAM-dependent_MTases_sf"/>
</dbReference>
<dbReference type="InterPro" id="IPR036736">
    <property type="entry name" value="ACP-like_sf"/>
</dbReference>
<dbReference type="InterPro" id="IPR045851">
    <property type="entry name" value="AMP-bd_C_sf"/>
</dbReference>
<dbReference type="Gene3D" id="3.30.300.30">
    <property type="match status" value="1"/>
</dbReference>
<dbReference type="Gene3D" id="1.10.10.10">
    <property type="entry name" value="Winged helix-like DNA-binding domain superfamily/Winged helix DNA-binding domain"/>
    <property type="match status" value="1"/>
</dbReference>
<dbReference type="InterPro" id="IPR036390">
    <property type="entry name" value="WH_DNA-bd_sf"/>
</dbReference>
<reference evidence="8 9" key="1">
    <citation type="submission" date="2020-06" db="EMBL/GenBank/DDBJ databases">
        <title>Actinokineospora xiongansis sp. nov., isolated from soil of Baiyangdian.</title>
        <authorList>
            <person name="Zhang X."/>
        </authorList>
    </citation>
    <scope>NUCLEOTIDE SEQUENCE [LARGE SCALE GENOMIC DNA]</scope>
    <source>
        <strain evidence="8 9">HBU206404</strain>
    </source>
</reference>
<dbReference type="Gene3D" id="3.40.50.150">
    <property type="entry name" value="Vaccinia Virus protein VP39"/>
    <property type="match status" value="1"/>
</dbReference>
<gene>
    <name evidence="8" type="ORF">GPZ80_13080</name>
</gene>
<feature type="domain" description="Carrier" evidence="7">
    <location>
        <begin position="1280"/>
        <end position="1355"/>
    </location>
</feature>
<dbReference type="InterPro" id="IPR020845">
    <property type="entry name" value="AMP-binding_CS"/>
</dbReference>
<dbReference type="CDD" id="cd12117">
    <property type="entry name" value="A_NRPS_Srf_like"/>
    <property type="match status" value="1"/>
</dbReference>